<gene>
    <name evidence="4" type="ORF">GM418_10150</name>
</gene>
<dbReference type="CDD" id="cd17536">
    <property type="entry name" value="REC_YesN-like"/>
    <property type="match status" value="1"/>
</dbReference>
<dbReference type="RefSeq" id="WP_158865694.1">
    <property type="nucleotide sequence ID" value="NZ_CP046401.1"/>
</dbReference>
<feature type="domain" description="Response regulatory" evidence="2">
    <location>
        <begin position="4"/>
        <end position="117"/>
    </location>
</feature>
<dbReference type="GO" id="GO:0003677">
    <property type="term" value="F:DNA binding"/>
    <property type="evidence" value="ECO:0007669"/>
    <property type="project" value="InterPro"/>
</dbReference>
<evidence type="ECO:0000313" key="4">
    <source>
        <dbReference type="EMBL" id="QGY44004.1"/>
    </source>
</evidence>
<dbReference type="InterPro" id="IPR001789">
    <property type="entry name" value="Sig_transdc_resp-reg_receiver"/>
</dbReference>
<dbReference type="PROSITE" id="PS50930">
    <property type="entry name" value="HTH_LYTTR"/>
    <property type="match status" value="1"/>
</dbReference>
<dbReference type="PROSITE" id="PS50110">
    <property type="entry name" value="RESPONSE_REGULATORY"/>
    <property type="match status" value="1"/>
</dbReference>
<accession>A0A6I6K272</accession>
<dbReference type="InterPro" id="IPR011006">
    <property type="entry name" value="CheY-like_superfamily"/>
</dbReference>
<sequence>MKIKSIIVDDEKNGRENLAGILNQYCPEIELLGQADSAESGISLIRKCNPELVFLDIEMPKADGFQLLEHFKDFHFEVIFVTAFDNYAIKAIRFSATDYILKPININELKAAVETVAARIRQKMENQRMKELVYNISQPQNPRIGLPTGDRIEFVEVEKIIRCQGEGNYTHIYFKESRHLFVAKTLVEFEDLLKEYSFLRVHKTHLVNLKHVVSYLKNDGGILQLTNGDSISISRRRKETVLQEMKIMNKIKTFL</sequence>
<dbReference type="SMART" id="SM00448">
    <property type="entry name" value="REC"/>
    <property type="match status" value="1"/>
</dbReference>
<dbReference type="Pfam" id="PF00072">
    <property type="entry name" value="Response_reg"/>
    <property type="match status" value="1"/>
</dbReference>
<name>A0A6I6K272_9BACT</name>
<keyword evidence="1" id="KW-0597">Phosphoprotein</keyword>
<protein>
    <submittedName>
        <fullName evidence="4">Response regulator</fullName>
    </submittedName>
</protein>
<dbReference type="InterPro" id="IPR046947">
    <property type="entry name" value="LytR-like"/>
</dbReference>
<dbReference type="AlphaFoldDB" id="A0A6I6K272"/>
<dbReference type="Gene3D" id="3.40.50.2300">
    <property type="match status" value="1"/>
</dbReference>
<dbReference type="PANTHER" id="PTHR37299">
    <property type="entry name" value="TRANSCRIPTIONAL REGULATOR-RELATED"/>
    <property type="match status" value="1"/>
</dbReference>
<evidence type="ECO:0000259" key="2">
    <source>
        <dbReference type="PROSITE" id="PS50110"/>
    </source>
</evidence>
<dbReference type="KEGG" id="mcos:GM418_10150"/>
<dbReference type="GO" id="GO:0000156">
    <property type="term" value="F:phosphorelay response regulator activity"/>
    <property type="evidence" value="ECO:0007669"/>
    <property type="project" value="InterPro"/>
</dbReference>
<feature type="domain" description="HTH LytTR-type" evidence="3">
    <location>
        <begin position="144"/>
        <end position="247"/>
    </location>
</feature>
<evidence type="ECO:0000313" key="5">
    <source>
        <dbReference type="Proteomes" id="UP000428260"/>
    </source>
</evidence>
<evidence type="ECO:0000256" key="1">
    <source>
        <dbReference type="PROSITE-ProRule" id="PRU00169"/>
    </source>
</evidence>
<keyword evidence="5" id="KW-1185">Reference proteome</keyword>
<dbReference type="SMART" id="SM00850">
    <property type="entry name" value="LytTR"/>
    <property type="match status" value="1"/>
</dbReference>
<organism evidence="4 5">
    <name type="scientific">Maribellus comscasis</name>
    <dbReference type="NCBI Taxonomy" id="2681766"/>
    <lineage>
        <taxon>Bacteria</taxon>
        <taxon>Pseudomonadati</taxon>
        <taxon>Bacteroidota</taxon>
        <taxon>Bacteroidia</taxon>
        <taxon>Marinilabiliales</taxon>
        <taxon>Prolixibacteraceae</taxon>
        <taxon>Maribellus</taxon>
    </lineage>
</organism>
<proteinExistence type="predicted"/>
<dbReference type="Gene3D" id="2.40.50.1020">
    <property type="entry name" value="LytTr DNA-binding domain"/>
    <property type="match status" value="1"/>
</dbReference>
<evidence type="ECO:0000259" key="3">
    <source>
        <dbReference type="PROSITE" id="PS50930"/>
    </source>
</evidence>
<dbReference type="SUPFAM" id="SSF52172">
    <property type="entry name" value="CheY-like"/>
    <property type="match status" value="1"/>
</dbReference>
<dbReference type="InterPro" id="IPR007492">
    <property type="entry name" value="LytTR_DNA-bd_dom"/>
</dbReference>
<dbReference type="Pfam" id="PF04397">
    <property type="entry name" value="LytTR"/>
    <property type="match status" value="1"/>
</dbReference>
<dbReference type="Proteomes" id="UP000428260">
    <property type="component" value="Chromosome"/>
</dbReference>
<dbReference type="PANTHER" id="PTHR37299:SF1">
    <property type="entry name" value="STAGE 0 SPORULATION PROTEIN A HOMOLOG"/>
    <property type="match status" value="1"/>
</dbReference>
<feature type="modified residue" description="4-aspartylphosphate" evidence="1">
    <location>
        <position position="56"/>
    </location>
</feature>
<dbReference type="EMBL" id="CP046401">
    <property type="protein sequence ID" value="QGY44004.1"/>
    <property type="molecule type" value="Genomic_DNA"/>
</dbReference>
<reference evidence="4 5" key="1">
    <citation type="submission" date="2019-11" db="EMBL/GenBank/DDBJ databases">
        <authorList>
            <person name="Zheng R.K."/>
            <person name="Sun C.M."/>
        </authorList>
    </citation>
    <scope>NUCLEOTIDE SEQUENCE [LARGE SCALE GENOMIC DNA]</scope>
    <source>
        <strain evidence="4 5">WC007</strain>
    </source>
</reference>